<dbReference type="GO" id="GO:0032259">
    <property type="term" value="P:methylation"/>
    <property type="evidence" value="ECO:0007669"/>
    <property type="project" value="UniProtKB-KW"/>
</dbReference>
<proteinExistence type="predicted"/>
<dbReference type="EC" id="2.1.1.60" evidence="3"/>
<dbReference type="CDD" id="cd02440">
    <property type="entry name" value="AdoMet_MTases"/>
    <property type="match status" value="1"/>
</dbReference>
<dbReference type="InterPro" id="IPR029063">
    <property type="entry name" value="SAM-dependent_MTases_sf"/>
</dbReference>
<dbReference type="PANTHER" id="PTHR13539:SF3">
    <property type="entry name" value="CALMODULIN-LYSINE N-METHYLTRANSFERASE"/>
    <property type="match status" value="1"/>
</dbReference>
<evidence type="ECO:0000256" key="6">
    <source>
        <dbReference type="ARBA" id="ARBA00022490"/>
    </source>
</evidence>
<protein>
    <recommendedName>
        <fullName evidence="5">Calmodulin-lysine N-methyltransferase</fullName>
        <ecNumber evidence="3">2.1.1.60</ecNumber>
    </recommendedName>
    <alternativeName>
        <fullName evidence="4">Centromere protein S</fullName>
    </alternativeName>
</protein>
<comment type="subcellular location">
    <subcellularLocation>
        <location evidence="2">Cytoplasm</location>
    </subcellularLocation>
    <subcellularLocation>
        <location evidence="1">Nucleus</location>
    </subcellularLocation>
</comment>
<keyword evidence="12" id="KW-1185">Reference proteome</keyword>
<feature type="compositionally biased region" description="Acidic residues" evidence="10">
    <location>
        <begin position="755"/>
        <end position="766"/>
    </location>
</feature>
<dbReference type="PANTHER" id="PTHR13539">
    <property type="entry name" value="CALMODULIN-LYSINE N-METHYLTRANSFERASE"/>
    <property type="match status" value="1"/>
</dbReference>
<evidence type="ECO:0000256" key="11">
    <source>
        <dbReference type="SAM" id="Phobius"/>
    </source>
</evidence>
<keyword evidence="11" id="KW-0472">Membrane</keyword>
<dbReference type="Pfam" id="PF10294">
    <property type="entry name" value="Methyltransf_16"/>
    <property type="match status" value="1"/>
</dbReference>
<feature type="compositionally biased region" description="Basic and acidic residues" evidence="10">
    <location>
        <begin position="19"/>
        <end position="34"/>
    </location>
</feature>
<evidence type="ECO:0000313" key="12">
    <source>
        <dbReference type="Proteomes" id="UP000095283"/>
    </source>
</evidence>
<evidence type="ECO:0000256" key="10">
    <source>
        <dbReference type="SAM" id="MobiDB-lite"/>
    </source>
</evidence>
<evidence type="ECO:0000256" key="4">
    <source>
        <dbReference type="ARBA" id="ARBA00016400"/>
    </source>
</evidence>
<feature type="region of interest" description="Disordered" evidence="10">
    <location>
        <begin position="17"/>
        <end position="47"/>
    </location>
</feature>
<evidence type="ECO:0000256" key="7">
    <source>
        <dbReference type="ARBA" id="ARBA00022603"/>
    </source>
</evidence>
<dbReference type="GO" id="GO:0005737">
    <property type="term" value="C:cytoplasm"/>
    <property type="evidence" value="ECO:0007669"/>
    <property type="project" value="UniProtKB-SubCell"/>
</dbReference>
<evidence type="ECO:0000256" key="3">
    <source>
        <dbReference type="ARBA" id="ARBA00011914"/>
    </source>
</evidence>
<dbReference type="Gene3D" id="1.10.20.10">
    <property type="entry name" value="Histone, subunit A"/>
    <property type="match status" value="1"/>
</dbReference>
<feature type="transmembrane region" description="Helical" evidence="11">
    <location>
        <begin position="661"/>
        <end position="682"/>
    </location>
</feature>
<dbReference type="InterPro" id="IPR009072">
    <property type="entry name" value="Histone-fold"/>
</dbReference>
<dbReference type="GO" id="GO:0046982">
    <property type="term" value="F:protein heterodimerization activity"/>
    <property type="evidence" value="ECO:0007669"/>
    <property type="project" value="InterPro"/>
</dbReference>
<evidence type="ECO:0000256" key="5">
    <source>
        <dbReference type="ARBA" id="ARBA00020594"/>
    </source>
</evidence>
<keyword evidence="8" id="KW-0808">Transferase</keyword>
<dbReference type="CDD" id="cd22919">
    <property type="entry name" value="HFD_CENP-S"/>
    <property type="match status" value="1"/>
</dbReference>
<evidence type="ECO:0000256" key="2">
    <source>
        <dbReference type="ARBA" id="ARBA00004496"/>
    </source>
</evidence>
<dbReference type="InterPro" id="IPR019410">
    <property type="entry name" value="Methyltransf_16"/>
</dbReference>
<keyword evidence="7" id="KW-0489">Methyltransferase</keyword>
<dbReference type="Gene3D" id="3.40.50.150">
    <property type="entry name" value="Vaccinia Virus protein VP39"/>
    <property type="match status" value="1"/>
</dbReference>
<accession>A0A1I7X3R5</accession>
<dbReference type="Proteomes" id="UP000095283">
    <property type="component" value="Unplaced"/>
</dbReference>
<keyword evidence="11" id="KW-1133">Transmembrane helix</keyword>
<sequence>MPAAETILATGFSTCMKRKGSDRNSDVAIKKSCEQRPGPSASSSVESRKSVPEVDFINDARARSNWANLSVKLRDVFKQTTGVIISTLNLFVITRYSGPEVDTGSYKLSLKNSSFSIDLLLPKDRLSIKGLTGFDNTGNIRIWPGGESLAYFISVHPELVVGKTVLEVGAGFLGLPGLVSSLYASKVVITDGNDISVTSLRNIVSKNSINNVNVNILRWGTGITNDDEKFDVILAADCVFFPEYHDDLLTTFDVLLSHKGVIYISSPKRKGSFDKFIDRVNTDGRFESTLELLKAIQVGVLKTSDDVLEQFKGDGVTEFDPEVLSRVGALLWDTLVDDWTSDLLGFSAHANRVAINTDDVSLIMRRNDRLLKLVSERAGIGETEGVVKKQRSNARKRKNQATVVPIACSTPLKEEPISVSVSQSSLLQITPISLTSQIPFKMQSIAELNEGKENDSFEDEPMFMENLPINRCRSNANTAISLVPSNITDCVPNSNDCKIKQVFSKEGQTFVATKENSTIENDDLLIIEKSDVKSLHGSSSTSTPLLSGVRITPKFLVTLLVVERSYVQDSFDEVFSFDQTLTNRYGNKRNSDPEKPFARPQSPDIFDTPLKAQISSTHNDSFEDSVALSSSSKKKLQANKANEKPTNQAKTKESEWSTSRVFYFIFLLLLLHFLHYLYIYVLEFAAFSFIDSITTDETNGNQPLENKGDVKVPIVRTPKTDRRRLHKRYSLKSDDSKKVMSSSSSRIGDLLNSFDGDDDIDFSQLD</sequence>
<feature type="region of interest" description="Disordered" evidence="10">
    <location>
        <begin position="731"/>
        <end position="766"/>
    </location>
</feature>
<dbReference type="InterPro" id="IPR025800">
    <property type="entry name" value="CaM-Lys-N-MeTrfase"/>
</dbReference>
<evidence type="ECO:0000256" key="1">
    <source>
        <dbReference type="ARBA" id="ARBA00004123"/>
    </source>
</evidence>
<keyword evidence="6" id="KW-0963">Cytoplasm</keyword>
<dbReference type="Pfam" id="PF15630">
    <property type="entry name" value="CENP-S"/>
    <property type="match status" value="1"/>
</dbReference>
<dbReference type="InterPro" id="IPR029003">
    <property type="entry name" value="CENP-S/Mhf1"/>
</dbReference>
<organism evidence="12 13">
    <name type="scientific">Heterorhabditis bacteriophora</name>
    <name type="common">Entomopathogenic nematode worm</name>
    <dbReference type="NCBI Taxonomy" id="37862"/>
    <lineage>
        <taxon>Eukaryota</taxon>
        <taxon>Metazoa</taxon>
        <taxon>Ecdysozoa</taxon>
        <taxon>Nematoda</taxon>
        <taxon>Chromadorea</taxon>
        <taxon>Rhabditida</taxon>
        <taxon>Rhabditina</taxon>
        <taxon>Rhabditomorpha</taxon>
        <taxon>Strongyloidea</taxon>
        <taxon>Heterorhabditidae</taxon>
        <taxon>Heterorhabditis</taxon>
    </lineage>
</organism>
<keyword evidence="11" id="KW-0812">Transmembrane</keyword>
<dbReference type="GO" id="GO:0018025">
    <property type="term" value="F:calmodulin-lysine N-methyltransferase activity"/>
    <property type="evidence" value="ECO:0007669"/>
    <property type="project" value="UniProtKB-EC"/>
</dbReference>
<evidence type="ECO:0000313" key="13">
    <source>
        <dbReference type="WBParaSite" id="Hba_12059"/>
    </source>
</evidence>
<reference evidence="13" key="1">
    <citation type="submission" date="2016-11" db="UniProtKB">
        <authorList>
            <consortium name="WormBaseParasite"/>
        </authorList>
    </citation>
    <scope>IDENTIFICATION</scope>
</reference>
<dbReference type="GO" id="GO:0071821">
    <property type="term" value="C:FANCM-MHF complex"/>
    <property type="evidence" value="ECO:0007669"/>
    <property type="project" value="InterPro"/>
</dbReference>
<keyword evidence="9" id="KW-0539">Nucleus</keyword>
<dbReference type="AlphaFoldDB" id="A0A1I7X3R5"/>
<dbReference type="SUPFAM" id="SSF53335">
    <property type="entry name" value="S-adenosyl-L-methionine-dependent methyltransferases"/>
    <property type="match status" value="1"/>
</dbReference>
<evidence type="ECO:0000256" key="9">
    <source>
        <dbReference type="ARBA" id="ARBA00023242"/>
    </source>
</evidence>
<name>A0A1I7X3R5_HETBA</name>
<evidence type="ECO:0000256" key="8">
    <source>
        <dbReference type="ARBA" id="ARBA00022679"/>
    </source>
</evidence>
<dbReference type="WBParaSite" id="Hba_12059">
    <property type="protein sequence ID" value="Hba_12059"/>
    <property type="gene ID" value="Hba_12059"/>
</dbReference>